<accession>A0A023AX06</accession>
<gene>
    <name evidence="1" type="ORF">GNI_186920</name>
</gene>
<protein>
    <submittedName>
        <fullName evidence="1">Uncharacterized protein</fullName>
    </submittedName>
</protein>
<dbReference type="EMBL" id="AFNH02001419">
    <property type="protein sequence ID" value="EZG43117.1"/>
    <property type="molecule type" value="Genomic_DNA"/>
</dbReference>
<evidence type="ECO:0000313" key="1">
    <source>
        <dbReference type="EMBL" id="EZG43117.1"/>
    </source>
</evidence>
<proteinExistence type="predicted"/>
<sequence>MRTCVASPDSSAFEYVWLSYMQKMLCDGDWSQLPDSVEVGMFRLKTLRNLWQSKLWADGEFRPSMGVYAVVTTAGQIRSLAKACSLRRDELLKAEIRQRWSNDRQPKYIFKDHIKYLDQVSFDKLCDLSCWRLRWYANHNNSHLFNSEIWWRGKKARSPLLDRVLKGEFTAQFGPNEILVAVTL</sequence>
<evidence type="ECO:0000313" key="2">
    <source>
        <dbReference type="Proteomes" id="UP000019763"/>
    </source>
</evidence>
<comment type="caution">
    <text evidence="1">The sequence shown here is derived from an EMBL/GenBank/DDBJ whole genome shotgun (WGS) entry which is preliminary data.</text>
</comment>
<dbReference type="Proteomes" id="UP000019763">
    <property type="component" value="Unassembled WGS sequence"/>
</dbReference>
<dbReference type="VEuPathDB" id="CryptoDB:GNI_186920"/>
<dbReference type="GeneID" id="22916202"/>
<keyword evidence="2" id="KW-1185">Reference proteome</keyword>
<name>A0A023AX06_GRENI</name>
<dbReference type="AlphaFoldDB" id="A0A023AX06"/>
<dbReference type="RefSeq" id="XP_011133629.1">
    <property type="nucleotide sequence ID" value="XM_011135327.1"/>
</dbReference>
<organism evidence="1 2">
    <name type="scientific">Gregarina niphandrodes</name>
    <name type="common">Septate eugregarine</name>
    <dbReference type="NCBI Taxonomy" id="110365"/>
    <lineage>
        <taxon>Eukaryota</taxon>
        <taxon>Sar</taxon>
        <taxon>Alveolata</taxon>
        <taxon>Apicomplexa</taxon>
        <taxon>Conoidasida</taxon>
        <taxon>Gregarinasina</taxon>
        <taxon>Eugregarinorida</taxon>
        <taxon>Gregarinidae</taxon>
        <taxon>Gregarina</taxon>
    </lineage>
</organism>
<reference evidence="1" key="1">
    <citation type="submission" date="2013-12" db="EMBL/GenBank/DDBJ databases">
        <authorList>
            <person name="Omoto C.K."/>
            <person name="Sibley D."/>
            <person name="Venepally P."/>
            <person name="Hadjithomas M."/>
            <person name="Karamycheva S."/>
            <person name="Brunk B."/>
            <person name="Roos D."/>
            <person name="Caler E."/>
            <person name="Lorenzi H."/>
        </authorList>
    </citation>
    <scope>NUCLEOTIDE SEQUENCE</scope>
</reference>